<protein>
    <submittedName>
        <fullName evidence="1">Uncharacterized protein</fullName>
    </submittedName>
</protein>
<organism evidence="1">
    <name type="scientific">Amphimedon queenslandica</name>
    <name type="common">Sponge</name>
    <dbReference type="NCBI Taxonomy" id="400682"/>
    <lineage>
        <taxon>Eukaryota</taxon>
        <taxon>Metazoa</taxon>
        <taxon>Porifera</taxon>
        <taxon>Demospongiae</taxon>
        <taxon>Heteroscleromorpha</taxon>
        <taxon>Haplosclerida</taxon>
        <taxon>Niphatidae</taxon>
        <taxon>Amphimedon</taxon>
    </lineage>
</organism>
<evidence type="ECO:0000313" key="1">
    <source>
        <dbReference type="EnsemblMetazoa" id="Aqu2.1.22562_001"/>
    </source>
</evidence>
<dbReference type="EnsemblMetazoa" id="Aqu2.1.22562_001">
    <property type="protein sequence ID" value="Aqu2.1.22562_001"/>
    <property type="gene ID" value="Aqu2.1.22562"/>
</dbReference>
<proteinExistence type="predicted"/>
<dbReference type="InParanoid" id="A0A1X7U3T9"/>
<name>A0A1X7U3T9_AMPQE</name>
<reference evidence="1" key="1">
    <citation type="submission" date="2017-05" db="UniProtKB">
        <authorList>
            <consortium name="EnsemblMetazoa"/>
        </authorList>
    </citation>
    <scope>IDENTIFICATION</scope>
</reference>
<dbReference type="AlphaFoldDB" id="A0A1X7U3T9"/>
<accession>A0A1X7U3T9</accession>
<sequence>MQGLMCYDSDDDKKQLDENMVFLLSTLPYSDYQVLKAIFMKYEAGLLVKLSKKDKSCCSPDCKGSHFRRLRNLEPDIASVMLKQVSEGTLPLQQLNKACYKVKKTRELKKFVDMVGLSSWQEAEKEFPDFANEEKLTENCLTLTDFCQKALSDVLTDCHGFALSIFEVASVEQICTSSRMTKAVNTATGIGCVWYHFLSPNGFPTNS</sequence>